<reference evidence="1 2" key="1">
    <citation type="journal article" date="2024" name="J Genomics">
        <title>Draft genome sequencing and assembly of Favolaschia claudopus CIRM-BRFM 2984 isolated from oak limbs.</title>
        <authorList>
            <person name="Navarro D."/>
            <person name="Drula E."/>
            <person name="Chaduli D."/>
            <person name="Cazenave R."/>
            <person name="Ahrendt S."/>
            <person name="Wang J."/>
            <person name="Lipzen A."/>
            <person name="Daum C."/>
            <person name="Barry K."/>
            <person name="Grigoriev I.V."/>
            <person name="Favel A."/>
            <person name="Rosso M.N."/>
            <person name="Martin F."/>
        </authorList>
    </citation>
    <scope>NUCLEOTIDE SEQUENCE [LARGE SCALE GENOMIC DNA]</scope>
    <source>
        <strain evidence="1 2">CIRM-BRFM 2984</strain>
    </source>
</reference>
<dbReference type="AlphaFoldDB" id="A0AAW0AUC7"/>
<dbReference type="EMBL" id="JAWWNJ010000049">
    <property type="protein sequence ID" value="KAK7016828.1"/>
    <property type="molecule type" value="Genomic_DNA"/>
</dbReference>
<proteinExistence type="predicted"/>
<gene>
    <name evidence="1" type="ORF">R3P38DRAFT_3202037</name>
</gene>
<dbReference type="Proteomes" id="UP001362999">
    <property type="component" value="Unassembled WGS sequence"/>
</dbReference>
<sequence length="79" mass="9197">MIISMLDFANPAHTPSQRDFKVNAPQRSSPLLGILRRRRRRTTLSTPMFSRLCLQDTSQPPPKRIPVRHFVSKSRRQLT</sequence>
<comment type="caution">
    <text evidence="1">The sequence shown here is derived from an EMBL/GenBank/DDBJ whole genome shotgun (WGS) entry which is preliminary data.</text>
</comment>
<evidence type="ECO:0000313" key="1">
    <source>
        <dbReference type="EMBL" id="KAK7016828.1"/>
    </source>
</evidence>
<protein>
    <submittedName>
        <fullName evidence="1">Uncharacterized protein</fullName>
    </submittedName>
</protein>
<keyword evidence="2" id="KW-1185">Reference proteome</keyword>
<evidence type="ECO:0000313" key="2">
    <source>
        <dbReference type="Proteomes" id="UP001362999"/>
    </source>
</evidence>
<organism evidence="1 2">
    <name type="scientific">Favolaschia claudopus</name>
    <dbReference type="NCBI Taxonomy" id="2862362"/>
    <lineage>
        <taxon>Eukaryota</taxon>
        <taxon>Fungi</taxon>
        <taxon>Dikarya</taxon>
        <taxon>Basidiomycota</taxon>
        <taxon>Agaricomycotina</taxon>
        <taxon>Agaricomycetes</taxon>
        <taxon>Agaricomycetidae</taxon>
        <taxon>Agaricales</taxon>
        <taxon>Marasmiineae</taxon>
        <taxon>Mycenaceae</taxon>
        <taxon>Favolaschia</taxon>
    </lineage>
</organism>
<accession>A0AAW0AUC7</accession>
<name>A0AAW0AUC7_9AGAR</name>